<dbReference type="Pfam" id="PF13749">
    <property type="entry name" value="HATPase_c_4"/>
    <property type="match status" value="1"/>
</dbReference>
<accession>A0A445N0Y8</accession>
<evidence type="ECO:0000313" key="1">
    <source>
        <dbReference type="EMBL" id="SPD75410.1"/>
    </source>
</evidence>
<dbReference type="PANTHER" id="PTHR30595">
    <property type="entry name" value="GLPR-RELATED TRANSCRIPTIONAL REPRESSOR"/>
    <property type="match status" value="1"/>
</dbReference>
<dbReference type="InterPro" id="IPR038475">
    <property type="entry name" value="RecG_C_sf"/>
</dbReference>
<dbReference type="EMBL" id="OJIN01000201">
    <property type="protein sequence ID" value="SPD75410.1"/>
    <property type="molecule type" value="Genomic_DNA"/>
</dbReference>
<proteinExistence type="predicted"/>
<name>A0A445N0Y8_9BACT</name>
<dbReference type="Gene3D" id="3.30.565.60">
    <property type="match status" value="1"/>
</dbReference>
<dbReference type="Gene3D" id="6.10.10.130">
    <property type="match status" value="1"/>
</dbReference>
<dbReference type="PANTHER" id="PTHR30595:SF6">
    <property type="entry name" value="SCHLAFEN ALBA-2 DOMAIN-CONTAINING PROTEIN"/>
    <property type="match status" value="1"/>
</dbReference>
<dbReference type="InterPro" id="IPR038461">
    <property type="entry name" value="Schlafen_AlbA_2_dom_sf"/>
</dbReference>
<gene>
    <name evidence="1" type="ORF">PITCH_A580013</name>
</gene>
<dbReference type="Gene3D" id="3.30.950.30">
    <property type="entry name" value="Schlafen, AAA domain"/>
    <property type="match status" value="1"/>
</dbReference>
<reference evidence="1" key="1">
    <citation type="submission" date="2018-01" db="EMBL/GenBank/DDBJ databases">
        <authorList>
            <person name="Regsiter A."/>
            <person name="William W."/>
        </authorList>
    </citation>
    <scope>NUCLEOTIDE SEQUENCE</scope>
    <source>
        <strain evidence="1">TRIP AH-1</strain>
    </source>
</reference>
<sequence>MTPTDMQRKLNELMDLPNEIEWVEFKEAKRNIDFDDLGKYFSALSNEANLKSKECGWLVLGVREKPRGIVGTTYRDEPGSLDQLKQGVAEQTNNRITFTEIYELPMPDGRVLMFKIPPALPGIPTSWKGHFFGRNGESLGPLSLGEIEQIRSQALSKDWSAQVCQQATLNDLDPSAIQFARKQYKKKHPGQAEEIEQWDNLTFLNKAKVCISGQMTHAGILLLGREEAVPLLSPAIAQITWVLKDSQGVEKDYKHFGPPLILSVGRVFERIRNLTYRYIPNASLFPLEVSQYDPWVIREILHNAIAHQDYSRLGRINVVEEPESLLVTNLGRFMPGSVEEVLHRDAPPEQYRNPFLAQAMVNLNMIDTIGSGIKRMFLKQRERFFPMPDYDLNEPERVRVRLFGKILDENYTRLLIEKADLSLLDVMALDKVQKKHRITNEEFKSLQKQKLIEGRRPNLFVSAKIASVTGDKAAYIRHRAFDKEHYKKMVIAYLEQFGGAKRGDIDKLLMDKISDALGEKQKQNRIANLLFEMSHKDKTIYATGPRRSAVWKLP</sequence>
<protein>
    <submittedName>
        <fullName evidence="1">Predicted transcriptional regulator</fullName>
    </submittedName>
</protein>
<dbReference type="AlphaFoldDB" id="A0A445N0Y8"/>
<organism evidence="1">
    <name type="scientific">uncultured Desulfobacterium sp</name>
    <dbReference type="NCBI Taxonomy" id="201089"/>
    <lineage>
        <taxon>Bacteria</taxon>
        <taxon>Pseudomonadati</taxon>
        <taxon>Thermodesulfobacteriota</taxon>
        <taxon>Desulfobacteria</taxon>
        <taxon>Desulfobacterales</taxon>
        <taxon>Desulfobacteriaceae</taxon>
        <taxon>Desulfobacterium</taxon>
        <taxon>environmental samples</taxon>
    </lineage>
</organism>